<dbReference type="Pfam" id="PF00484">
    <property type="entry name" value="Pro_CA"/>
    <property type="match status" value="1"/>
</dbReference>
<dbReference type="PROSITE" id="PS51318">
    <property type="entry name" value="TAT"/>
    <property type="match status" value="1"/>
</dbReference>
<evidence type="ECO:0000313" key="7">
    <source>
        <dbReference type="Proteomes" id="UP000516052"/>
    </source>
</evidence>
<feature type="binding site" evidence="3">
    <location>
        <position position="110"/>
    </location>
    <ligand>
        <name>Zn(2+)</name>
        <dbReference type="ChEBI" id="CHEBI:29105"/>
    </ligand>
</feature>
<dbReference type="KEGG" id="sroi:IAG44_03370"/>
<comment type="cofactor">
    <cofactor evidence="3">
        <name>Zn(2+)</name>
        <dbReference type="ChEBI" id="CHEBI:29105"/>
    </cofactor>
    <text evidence="3">Binds 1 zinc ion per subunit.</text>
</comment>
<dbReference type="PROSITE" id="PS51257">
    <property type="entry name" value="PROKAR_LIPOPROTEIN"/>
    <property type="match status" value="1"/>
</dbReference>
<keyword evidence="3" id="KW-0862">Zinc</keyword>
<evidence type="ECO:0000256" key="1">
    <source>
        <dbReference type="ARBA" id="ARBA00006217"/>
    </source>
</evidence>
<feature type="region of interest" description="Disordered" evidence="4">
    <location>
        <begin position="30"/>
        <end position="61"/>
    </location>
</feature>
<dbReference type="SMART" id="SM00947">
    <property type="entry name" value="Pro_CA"/>
    <property type="match status" value="1"/>
</dbReference>
<organism evidence="6 7">
    <name type="scientific">Streptomyces roseirectus</name>
    <dbReference type="NCBI Taxonomy" id="2768066"/>
    <lineage>
        <taxon>Bacteria</taxon>
        <taxon>Bacillati</taxon>
        <taxon>Actinomycetota</taxon>
        <taxon>Actinomycetes</taxon>
        <taxon>Kitasatosporales</taxon>
        <taxon>Streptomycetaceae</taxon>
        <taxon>Streptomyces</taxon>
    </lineage>
</organism>
<feature type="binding site" evidence="3">
    <location>
        <position position="108"/>
    </location>
    <ligand>
        <name>Zn(2+)</name>
        <dbReference type="ChEBI" id="CHEBI:29105"/>
    </ligand>
</feature>
<dbReference type="InterPro" id="IPR006311">
    <property type="entry name" value="TAT_signal"/>
</dbReference>
<evidence type="ECO:0000313" key="6">
    <source>
        <dbReference type="EMBL" id="QNP68607.1"/>
    </source>
</evidence>
<proteinExistence type="inferred from homology"/>
<feature type="binding site" evidence="3">
    <location>
        <position position="164"/>
    </location>
    <ligand>
        <name>Zn(2+)</name>
        <dbReference type="ChEBI" id="CHEBI:29105"/>
    </ligand>
</feature>
<dbReference type="Proteomes" id="UP000516052">
    <property type="component" value="Chromosome"/>
</dbReference>
<feature type="chain" id="PRO_5039247813" evidence="5">
    <location>
        <begin position="27"/>
        <end position="262"/>
    </location>
</feature>
<name>A0A7H0I741_9ACTN</name>
<evidence type="ECO:0000256" key="5">
    <source>
        <dbReference type="SAM" id="SignalP"/>
    </source>
</evidence>
<feature type="signal peptide" evidence="5">
    <location>
        <begin position="1"/>
        <end position="26"/>
    </location>
</feature>
<evidence type="ECO:0000256" key="2">
    <source>
        <dbReference type="ARBA" id="ARBA00024993"/>
    </source>
</evidence>
<dbReference type="SUPFAM" id="SSF53056">
    <property type="entry name" value="beta-carbonic anhydrase, cab"/>
    <property type="match status" value="1"/>
</dbReference>
<evidence type="ECO:0000256" key="3">
    <source>
        <dbReference type="PIRSR" id="PIRSR601765-1"/>
    </source>
</evidence>
<dbReference type="PANTHER" id="PTHR11002">
    <property type="entry name" value="CARBONIC ANHYDRASE"/>
    <property type="match status" value="1"/>
</dbReference>
<gene>
    <name evidence="6" type="ORF">IAG44_03370</name>
</gene>
<feature type="compositionally biased region" description="Low complexity" evidence="4">
    <location>
        <begin position="39"/>
        <end position="52"/>
    </location>
</feature>
<reference evidence="6 7" key="1">
    <citation type="submission" date="2020-08" db="EMBL/GenBank/DDBJ databases">
        <title>A novel species.</title>
        <authorList>
            <person name="Gao J."/>
        </authorList>
    </citation>
    <scope>NUCLEOTIDE SEQUENCE [LARGE SCALE GENOMIC DNA]</scope>
    <source>
        <strain evidence="6 7">CRXT-G-22</strain>
    </source>
</reference>
<comment type="similarity">
    <text evidence="1">Belongs to the beta-class carbonic anhydrase family.</text>
</comment>
<feature type="binding site" evidence="3">
    <location>
        <position position="161"/>
    </location>
    <ligand>
        <name>Zn(2+)</name>
        <dbReference type="ChEBI" id="CHEBI:29105"/>
    </ligand>
</feature>
<dbReference type="RefSeq" id="WP_187745646.1">
    <property type="nucleotide sequence ID" value="NZ_CP060828.1"/>
</dbReference>
<dbReference type="GO" id="GO:0004089">
    <property type="term" value="F:carbonate dehydratase activity"/>
    <property type="evidence" value="ECO:0007669"/>
    <property type="project" value="InterPro"/>
</dbReference>
<dbReference type="Gene3D" id="3.40.1050.10">
    <property type="entry name" value="Carbonic anhydrase"/>
    <property type="match status" value="1"/>
</dbReference>
<protein>
    <submittedName>
        <fullName evidence="6">Carbonic anhydrase</fullName>
    </submittedName>
</protein>
<dbReference type="InterPro" id="IPR036874">
    <property type="entry name" value="Carbonic_anhydrase_sf"/>
</dbReference>
<keyword evidence="7" id="KW-1185">Reference proteome</keyword>
<dbReference type="GO" id="GO:0008270">
    <property type="term" value="F:zinc ion binding"/>
    <property type="evidence" value="ECO:0007669"/>
    <property type="project" value="InterPro"/>
</dbReference>
<sequence>MNDAVRPQRRAVLAGGLAVATTAVLAGCSSTDGSGPAKAVSAGTPSPAASPNAAPPAARPATARAAYARLLEGNERWVKGTPQHPDQNPARRAALAPEQKPYGVVVSCIDSRVPPELVFDTGIGDLFVIRTGGQVVQPVVAGSAEYGPLTAGSPLIVVLGHQNCGAIKAAYKELKSGGRLPGDLQSIVEALRPAYREIAKVKHADPVDAMIRAHANRTAADLRSSDVLAPLVKKGELTVVSAYYSLDTGRVETLAGAPSGVR</sequence>
<comment type="function">
    <text evidence="2">Catalyzes the reversible hydration of carbon dioxide to form bicarbonate.</text>
</comment>
<dbReference type="InterPro" id="IPR001765">
    <property type="entry name" value="Carbonic_anhydrase"/>
</dbReference>
<keyword evidence="5" id="KW-0732">Signal</keyword>
<accession>A0A7H0I741</accession>
<dbReference type="EMBL" id="CP060828">
    <property type="protein sequence ID" value="QNP68607.1"/>
    <property type="molecule type" value="Genomic_DNA"/>
</dbReference>
<dbReference type="AlphaFoldDB" id="A0A7H0I741"/>
<evidence type="ECO:0000256" key="4">
    <source>
        <dbReference type="SAM" id="MobiDB-lite"/>
    </source>
</evidence>
<keyword evidence="3" id="KW-0479">Metal-binding</keyword>
<dbReference type="PANTHER" id="PTHR11002:SF79">
    <property type="entry name" value="CARBONIC ANHYDRASE 2"/>
    <property type="match status" value="1"/>
</dbReference>